<proteinExistence type="predicted"/>
<dbReference type="Pfam" id="PF03596">
    <property type="entry name" value="Cad"/>
    <property type="match status" value="1"/>
</dbReference>
<name>A0A0R2LWX2_9LACO</name>
<evidence type="ECO:0000256" key="1">
    <source>
        <dbReference type="SAM" id="Phobius"/>
    </source>
</evidence>
<feature type="transmembrane region" description="Helical" evidence="1">
    <location>
        <begin position="168"/>
        <end position="189"/>
    </location>
</feature>
<accession>A0A0R2LWX2</accession>
<dbReference type="Proteomes" id="UP000051906">
    <property type="component" value="Unassembled WGS sequence"/>
</dbReference>
<evidence type="ECO:0000313" key="2">
    <source>
        <dbReference type="EMBL" id="KRO04080.1"/>
    </source>
</evidence>
<feature type="transmembrane region" description="Helical" evidence="1">
    <location>
        <begin position="39"/>
        <end position="58"/>
    </location>
</feature>
<dbReference type="AlphaFoldDB" id="A0A0R2LWX2"/>
<dbReference type="InterPro" id="IPR004676">
    <property type="entry name" value="Cd-R_transporter"/>
</dbReference>
<sequence>MPLTFLLTSIGVFFVTDTDDLIVLLLLWLTAKNARQKHAVVIGQYLGIMTLIAVAWIISRGIIHFNVVHWTRWFGLIPLFLGIWGLKTWWQHRDATGLPPQLTKSIRWPLVLALTVSNGGDNLSIYIPYFTHLTTPQLASVCLIFLIMVGLWLLLSHQLAKSTVASHFFARFGAWLSPLLFIGIGLLILL</sequence>
<feature type="transmembrane region" description="Helical" evidence="1">
    <location>
        <begin position="137"/>
        <end position="156"/>
    </location>
</feature>
<keyword evidence="1" id="KW-0812">Transmembrane</keyword>
<dbReference type="EMBL" id="JQCA01000043">
    <property type="protein sequence ID" value="KRO04080.1"/>
    <property type="molecule type" value="Genomic_DNA"/>
</dbReference>
<dbReference type="RefSeq" id="WP_057878129.1">
    <property type="nucleotide sequence ID" value="NZ_JQCA01000043.1"/>
</dbReference>
<dbReference type="PATRIC" id="fig|616990.3.peg.1690"/>
<feature type="transmembrane region" description="Helical" evidence="1">
    <location>
        <begin position="6"/>
        <end position="27"/>
    </location>
</feature>
<dbReference type="OrthoDB" id="7995400at2"/>
<keyword evidence="3" id="KW-1185">Reference proteome</keyword>
<dbReference type="STRING" id="616990.IV54_GL001596"/>
<keyword evidence="1" id="KW-1133">Transmembrane helix</keyword>
<organism evidence="2 3">
    <name type="scientific">Levilactobacillus paucivorans</name>
    <dbReference type="NCBI Taxonomy" id="616990"/>
    <lineage>
        <taxon>Bacteria</taxon>
        <taxon>Bacillati</taxon>
        <taxon>Bacillota</taxon>
        <taxon>Bacilli</taxon>
        <taxon>Lactobacillales</taxon>
        <taxon>Lactobacillaceae</taxon>
        <taxon>Levilactobacillus</taxon>
    </lineage>
</organism>
<evidence type="ECO:0000313" key="3">
    <source>
        <dbReference type="Proteomes" id="UP000051906"/>
    </source>
</evidence>
<keyword evidence="1" id="KW-0472">Membrane</keyword>
<reference evidence="2 3" key="1">
    <citation type="journal article" date="2015" name="Genome Announc.">
        <title>Expanding the biotechnology potential of lactobacilli through comparative genomics of 213 strains and associated genera.</title>
        <authorList>
            <person name="Sun Z."/>
            <person name="Harris H.M."/>
            <person name="McCann A."/>
            <person name="Guo C."/>
            <person name="Argimon S."/>
            <person name="Zhang W."/>
            <person name="Yang X."/>
            <person name="Jeffery I.B."/>
            <person name="Cooney J.C."/>
            <person name="Kagawa T.F."/>
            <person name="Liu W."/>
            <person name="Song Y."/>
            <person name="Salvetti E."/>
            <person name="Wrobel A."/>
            <person name="Rasinkangas P."/>
            <person name="Parkhill J."/>
            <person name="Rea M.C."/>
            <person name="O'Sullivan O."/>
            <person name="Ritari J."/>
            <person name="Douillard F.P."/>
            <person name="Paul Ross R."/>
            <person name="Yang R."/>
            <person name="Briner A.E."/>
            <person name="Felis G.E."/>
            <person name="de Vos W.M."/>
            <person name="Barrangou R."/>
            <person name="Klaenhammer T.R."/>
            <person name="Caufield P.W."/>
            <person name="Cui Y."/>
            <person name="Zhang H."/>
            <person name="O'Toole P.W."/>
        </authorList>
    </citation>
    <scope>NUCLEOTIDE SEQUENCE [LARGE SCALE GENOMIC DNA]</scope>
    <source>
        <strain evidence="2 3">DSM 22467</strain>
    </source>
</reference>
<comment type="caution">
    <text evidence="2">The sequence shown here is derived from an EMBL/GenBank/DDBJ whole genome shotgun (WGS) entry which is preliminary data.</text>
</comment>
<protein>
    <submittedName>
        <fullName evidence="2">Permease, cadmium resistance protein</fullName>
    </submittedName>
</protein>
<gene>
    <name evidence="2" type="ORF">IV54_GL001596</name>
</gene>